<evidence type="ECO:0000256" key="3">
    <source>
        <dbReference type="ARBA" id="ARBA00012475"/>
    </source>
</evidence>
<keyword evidence="22" id="KW-1185">Reference proteome</keyword>
<evidence type="ECO:0000259" key="20">
    <source>
        <dbReference type="Pfam" id="PF03919"/>
    </source>
</evidence>
<evidence type="ECO:0000256" key="16">
    <source>
        <dbReference type="PIRNR" id="PIRNR036959"/>
    </source>
</evidence>
<evidence type="ECO:0000256" key="6">
    <source>
        <dbReference type="ARBA" id="ARBA00022679"/>
    </source>
</evidence>
<feature type="active site" description="N6-GMP-lysine intermediate" evidence="17">
    <location>
        <position position="78"/>
    </location>
</feature>
<dbReference type="InterPro" id="IPR017075">
    <property type="entry name" value="mRNA_cap_enzyme_alpha"/>
</dbReference>
<evidence type="ECO:0000256" key="7">
    <source>
        <dbReference type="ARBA" id="ARBA00022695"/>
    </source>
</evidence>
<dbReference type="Pfam" id="PF03919">
    <property type="entry name" value="mRNA_cap_C"/>
    <property type="match status" value="1"/>
</dbReference>
<dbReference type="GO" id="GO:0031533">
    <property type="term" value="C:mRNA capping enzyme complex"/>
    <property type="evidence" value="ECO:0007669"/>
    <property type="project" value="InterPro"/>
</dbReference>
<keyword evidence="10 16" id="KW-0342">GTP-binding</keyword>
<evidence type="ECO:0000256" key="17">
    <source>
        <dbReference type="PIRSR" id="PIRSR036959-1"/>
    </source>
</evidence>
<dbReference type="PIRSF" id="PIRSF036959">
    <property type="entry name" value="mRNA_cap_alpha"/>
    <property type="match status" value="1"/>
</dbReference>
<dbReference type="InterPro" id="IPR001339">
    <property type="entry name" value="mRNA_cap_enzyme_adenylation"/>
</dbReference>
<dbReference type="EC" id="2.7.7.50" evidence="3 16"/>
<dbReference type="GO" id="GO:0006370">
    <property type="term" value="P:7-methylguanosine mRNA capping"/>
    <property type="evidence" value="ECO:0007669"/>
    <property type="project" value="UniProtKB-KW"/>
</dbReference>
<evidence type="ECO:0000256" key="4">
    <source>
        <dbReference type="ARBA" id="ARBA00019171"/>
    </source>
</evidence>
<dbReference type="SUPFAM" id="SSF50249">
    <property type="entry name" value="Nucleic acid-binding proteins"/>
    <property type="match status" value="1"/>
</dbReference>
<evidence type="ECO:0000256" key="8">
    <source>
        <dbReference type="ARBA" id="ARBA00022741"/>
    </source>
</evidence>
<feature type="domain" description="mRNA capping enzyme adenylation" evidence="19">
    <location>
        <begin position="56"/>
        <end position="253"/>
    </location>
</feature>
<dbReference type="SUPFAM" id="SSF56091">
    <property type="entry name" value="DNA ligase/mRNA capping enzyme, catalytic domain"/>
    <property type="match status" value="1"/>
</dbReference>
<evidence type="ECO:0000256" key="14">
    <source>
        <dbReference type="ARBA" id="ARBA00044624"/>
    </source>
</evidence>
<evidence type="ECO:0000313" key="21">
    <source>
        <dbReference type="EMBL" id="KAJ1969045.1"/>
    </source>
</evidence>
<evidence type="ECO:0000256" key="15">
    <source>
        <dbReference type="ARBA" id="ARBA00047082"/>
    </source>
</evidence>
<keyword evidence="8 16" id="KW-0547">Nucleotide-binding</keyword>
<sequence length="386" mass="44159">MDYRGHGGPSSSNERNSAGEIPDIPGYLVRKELQAMLKEQVSALLNTNAERFPGAQPVSLLKQHLDLLETRDYYVCEKSDGQRYLVYAVCDSNGRPATYCIDRKNRYWFIPNLQFPTADTVHQPYPKFHHQTLFDGELVMDKKADGTRCLQMYCFDLLVCAGQSIIQRPLNKRLGYLHEWVAGPHRRLCKMNAQFAEAQPFGVVMKMMDKSYGAQKILEHDIPRLLHKNDGLIYVAVDAPYELGTTETMLKWKPADENSVDFKLQLQDSGNGIGSKPVFVLFVWEGGNQYRPFAEMAVTNQEWEKFQRLRERLDGRVVEVRYDPSLDSRAPWRFMRFRDDKPNGNHVSVVDKILRSISDGVEAQEIIAHCAKVRAAWKAREAAAGQ</sequence>
<dbReference type="EMBL" id="JANBPY010000101">
    <property type="protein sequence ID" value="KAJ1969045.1"/>
    <property type="molecule type" value="Genomic_DNA"/>
</dbReference>
<comment type="caution">
    <text evidence="21">The sequence shown here is derived from an EMBL/GenBank/DDBJ whole genome shotgun (WGS) entry which is preliminary data.</text>
</comment>
<evidence type="ECO:0000256" key="9">
    <source>
        <dbReference type="ARBA" id="ARBA00023042"/>
    </source>
</evidence>
<evidence type="ECO:0000256" key="1">
    <source>
        <dbReference type="ARBA" id="ARBA00004123"/>
    </source>
</evidence>
<gene>
    <name evidence="21" type="primary">CEG1</name>
    <name evidence="21" type="ORF">IWQ62_000876</name>
</gene>
<feature type="region of interest" description="Disordered" evidence="18">
    <location>
        <begin position="1"/>
        <end position="21"/>
    </location>
</feature>
<keyword evidence="7 16" id="KW-0548">Nucleotidyltransferase</keyword>
<dbReference type="AlphaFoldDB" id="A0A9W8E4I7"/>
<keyword evidence="6 16" id="KW-0808">Transferase</keyword>
<evidence type="ECO:0000256" key="5">
    <source>
        <dbReference type="ARBA" id="ARBA00022664"/>
    </source>
</evidence>
<comment type="subunit">
    <text evidence="15">Heterodimer. The mRNA-capping enzyme is composed of two separate chains alpha and beta, respectively a mRNA guanylyltransferase and an mRNA 5'-triphosphate monophosphatase.</text>
</comment>
<dbReference type="InterPro" id="IPR012340">
    <property type="entry name" value="NA-bd_OB-fold"/>
</dbReference>
<dbReference type="PANTHER" id="PTHR10367">
    <property type="entry name" value="MRNA-CAPPING ENZYME"/>
    <property type="match status" value="1"/>
</dbReference>
<dbReference type="OrthoDB" id="200924at2759"/>
<keyword evidence="9 16" id="KW-0506">mRNA capping</keyword>
<protein>
    <recommendedName>
        <fullName evidence="4 16">mRNA-capping enzyme subunit alpha</fullName>
        <ecNumber evidence="3 16">2.7.7.50</ecNumber>
    </recommendedName>
    <alternativeName>
        <fullName evidence="12 16">GTP--RNA guanylyltransferase</fullName>
    </alternativeName>
    <alternativeName>
        <fullName evidence="13 16">mRNA guanylyltransferase</fullName>
    </alternativeName>
</protein>
<dbReference type="GO" id="GO:0005525">
    <property type="term" value="F:GTP binding"/>
    <property type="evidence" value="ECO:0007669"/>
    <property type="project" value="UniProtKB-KW"/>
</dbReference>
<evidence type="ECO:0000256" key="12">
    <source>
        <dbReference type="ARBA" id="ARBA00029909"/>
    </source>
</evidence>
<dbReference type="Proteomes" id="UP001150925">
    <property type="component" value="Unassembled WGS sequence"/>
</dbReference>
<evidence type="ECO:0000256" key="2">
    <source>
        <dbReference type="ARBA" id="ARBA00010237"/>
    </source>
</evidence>
<evidence type="ECO:0000313" key="22">
    <source>
        <dbReference type="Proteomes" id="UP001150925"/>
    </source>
</evidence>
<dbReference type="InterPro" id="IPR051029">
    <property type="entry name" value="mRNA_Capping_Enz/RNA_Phosphat"/>
</dbReference>
<dbReference type="CDD" id="cd07895">
    <property type="entry name" value="Adenylation_mRNA_capping"/>
    <property type="match status" value="1"/>
</dbReference>
<evidence type="ECO:0000256" key="10">
    <source>
        <dbReference type="ARBA" id="ARBA00023134"/>
    </source>
</evidence>
<comment type="subcellular location">
    <subcellularLocation>
        <location evidence="1 16">Nucleus</location>
    </subcellularLocation>
</comment>
<dbReference type="GO" id="GO:0005524">
    <property type="term" value="F:ATP binding"/>
    <property type="evidence" value="ECO:0007669"/>
    <property type="project" value="InterPro"/>
</dbReference>
<dbReference type="Gene3D" id="2.40.50.140">
    <property type="entry name" value="Nucleic acid-binding proteins"/>
    <property type="match status" value="1"/>
</dbReference>
<dbReference type="InterPro" id="IPR013846">
    <property type="entry name" value="mRNA_cap_enzyme_C"/>
</dbReference>
<proteinExistence type="inferred from homology"/>
<comment type="catalytic activity">
    <reaction evidence="14">
        <text>a 5'-end diphospho-ribonucleoside in mRNA + GTP + H(+) = a 5'-end (5'-triphosphoguanosine)-ribonucleoside in mRNA + diphosphate</text>
        <dbReference type="Rhea" id="RHEA:67012"/>
        <dbReference type="Rhea" id="RHEA-COMP:17165"/>
        <dbReference type="Rhea" id="RHEA-COMP:17166"/>
        <dbReference type="ChEBI" id="CHEBI:15378"/>
        <dbReference type="ChEBI" id="CHEBI:33019"/>
        <dbReference type="ChEBI" id="CHEBI:37565"/>
        <dbReference type="ChEBI" id="CHEBI:167616"/>
        <dbReference type="ChEBI" id="CHEBI:167617"/>
        <dbReference type="EC" id="2.7.7.50"/>
    </reaction>
    <physiologicalReaction direction="left-to-right" evidence="14">
        <dbReference type="Rhea" id="RHEA:67013"/>
    </physiologicalReaction>
</comment>
<evidence type="ECO:0000256" key="11">
    <source>
        <dbReference type="ARBA" id="ARBA00023242"/>
    </source>
</evidence>
<keyword evidence="11 16" id="KW-0539">Nucleus</keyword>
<dbReference type="PANTHER" id="PTHR10367:SF17">
    <property type="entry name" value="MRNA-CAPPING ENZYME"/>
    <property type="match status" value="1"/>
</dbReference>
<evidence type="ECO:0000259" key="19">
    <source>
        <dbReference type="Pfam" id="PF01331"/>
    </source>
</evidence>
<feature type="domain" description="mRNA capping enzyme C-terminal" evidence="20">
    <location>
        <begin position="257"/>
        <end position="367"/>
    </location>
</feature>
<dbReference type="Pfam" id="PF01331">
    <property type="entry name" value="mRNA_cap_enzyme"/>
    <property type="match status" value="1"/>
</dbReference>
<dbReference type="Gene3D" id="3.30.470.30">
    <property type="entry name" value="DNA ligase/mRNA capping enzyme"/>
    <property type="match status" value="1"/>
</dbReference>
<reference evidence="21" key="1">
    <citation type="submission" date="2022-07" db="EMBL/GenBank/DDBJ databases">
        <title>Phylogenomic reconstructions and comparative analyses of Kickxellomycotina fungi.</title>
        <authorList>
            <person name="Reynolds N.K."/>
            <person name="Stajich J.E."/>
            <person name="Barry K."/>
            <person name="Grigoriev I.V."/>
            <person name="Crous P."/>
            <person name="Smith M.E."/>
        </authorList>
    </citation>
    <scope>NUCLEOTIDE SEQUENCE</scope>
    <source>
        <strain evidence="21">RSA 1196</strain>
    </source>
</reference>
<comment type="similarity">
    <text evidence="2 16">Belongs to the eukaryotic GTase family.</text>
</comment>
<evidence type="ECO:0000256" key="13">
    <source>
        <dbReference type="ARBA" id="ARBA00030702"/>
    </source>
</evidence>
<name>A0A9W8E4I7_9FUNG</name>
<accession>A0A9W8E4I7</accession>
<keyword evidence="5 16" id="KW-0507">mRNA processing</keyword>
<comment type="function">
    <text evidence="16">Second step of mRNA capping. Transfer of the GMP moiety of GTP to the 5'-end of RNA via an enzyme-GMP covalent reaction intermediate.</text>
</comment>
<dbReference type="GO" id="GO:0004484">
    <property type="term" value="F:mRNA guanylyltransferase activity"/>
    <property type="evidence" value="ECO:0007669"/>
    <property type="project" value="UniProtKB-EC"/>
</dbReference>
<organism evidence="21 22">
    <name type="scientific">Dispira parvispora</name>
    <dbReference type="NCBI Taxonomy" id="1520584"/>
    <lineage>
        <taxon>Eukaryota</taxon>
        <taxon>Fungi</taxon>
        <taxon>Fungi incertae sedis</taxon>
        <taxon>Zoopagomycota</taxon>
        <taxon>Kickxellomycotina</taxon>
        <taxon>Dimargaritomycetes</taxon>
        <taxon>Dimargaritales</taxon>
        <taxon>Dimargaritaceae</taxon>
        <taxon>Dispira</taxon>
    </lineage>
</organism>
<evidence type="ECO:0000256" key="18">
    <source>
        <dbReference type="SAM" id="MobiDB-lite"/>
    </source>
</evidence>